<proteinExistence type="predicted"/>
<feature type="compositionally biased region" description="Low complexity" evidence="1">
    <location>
        <begin position="563"/>
        <end position="574"/>
    </location>
</feature>
<feature type="compositionally biased region" description="Low complexity" evidence="1">
    <location>
        <begin position="422"/>
        <end position="458"/>
    </location>
</feature>
<feature type="compositionally biased region" description="Low complexity" evidence="1">
    <location>
        <begin position="529"/>
        <end position="543"/>
    </location>
</feature>
<reference evidence="2" key="1">
    <citation type="journal article" date="2021" name="Open Biol.">
        <title>Shared evolutionary footprints suggest mitochondrial oxidative damage underlies multiple complex I losses in fungi.</title>
        <authorList>
            <person name="Schikora-Tamarit M.A."/>
            <person name="Marcet-Houben M."/>
            <person name="Nosek J."/>
            <person name="Gabaldon T."/>
        </authorList>
    </citation>
    <scope>NUCLEOTIDE SEQUENCE</scope>
    <source>
        <strain evidence="2">CBS2887</strain>
    </source>
</reference>
<feature type="region of interest" description="Disordered" evidence="1">
    <location>
        <begin position="919"/>
        <end position="940"/>
    </location>
</feature>
<accession>A0A9P8QGB4</accession>
<evidence type="ECO:0000313" key="2">
    <source>
        <dbReference type="EMBL" id="KAH3688575.1"/>
    </source>
</evidence>
<dbReference type="AlphaFoldDB" id="A0A9P8QGB4"/>
<evidence type="ECO:0000313" key="3">
    <source>
        <dbReference type="Proteomes" id="UP000774326"/>
    </source>
</evidence>
<dbReference type="OrthoDB" id="3980808at2759"/>
<feature type="compositionally biased region" description="Polar residues" evidence="1">
    <location>
        <begin position="670"/>
        <end position="688"/>
    </location>
</feature>
<feature type="compositionally biased region" description="Low complexity" evidence="1">
    <location>
        <begin position="498"/>
        <end position="515"/>
    </location>
</feature>
<reference evidence="2" key="2">
    <citation type="submission" date="2021-01" db="EMBL/GenBank/DDBJ databases">
        <authorList>
            <person name="Schikora-Tamarit M.A."/>
        </authorList>
    </citation>
    <scope>NUCLEOTIDE SEQUENCE</scope>
    <source>
        <strain evidence="2">CBS2887</strain>
    </source>
</reference>
<sequence>MSDKPTGTTIIRNGLPLLPSDCQVVISHYTILRLQILIRQTKALLIRVKTGITSDERIVPLLNYILNLSGVFIITDSNGNGKLASLINGIWELSEIEATELIRLKSMNVFGFDLDTKDVGKKYDIKDVDAVDYNKVLNALVLVFEGLLQTHSTHLRTLKLTKIAEGELELNFDLIKPLLESPMEIQSMIKFVIASDKTKNIQHLSKMPIVLDLFLKQLSLLSPLITQLKELQTKMLEAYLKKLNYWGYILIRSFAILMRLNEIQWCVMKFYRDIQASHGASWKRIQENHQDFKRFVAFIESVEVEGKVDFITEFFTIDKSKRQHKKKMEYSMKNVSDLVDKVVSKFEHTQVIVKRFDILIKVWKDDVERQNRARNASLLSTPVASQVKQQMTRSPSLRMNKISTSAASPSSQPMLKKLSFNTPQSSSTESPEPASSSPLRRSASVSVRNRSRSGSVNSLTSPIKPPVSNQSTIRQRSENSPSIISSPPPSVTVGRPRSGSNTSTNSQQSSTLNSQRANSLTGTSKGLTSPSVSRSGSVRAARPQSVIMNQSFDIRTQLRRQQSSPSPKPETSSSNLPSLQPVNGTPKPNFKNLKGAGVTRSRSSSLQGPPRQNTNSPANAAASAIFRKNGTHVVNSGPRANSLQSITELPNIQESIQDLKTTPVAVKSAMKSSKTPTKSEIGSSSLSHSPVPLISVSDSTQTTTDEPDFETDVLESLGKVQLENNITPVKQILKLDIDETGYNSDSKTKPVPIKFVSSPSAAVTLATPIGSPLSINEKPLGEDENSVEEPLKTEPSTSKLPVPPSSKTPEPLKNVSNIEPPLPSTVTETIKKVRFTGVPEYNPLEDKPSNLQNTKRKGMTAALALKFKNPMLNPGPGSKSSGMDKEFLRQERLTFIKLRNGDLNADGGGGFKASYLNSNDNGNSSSSAGKGFGGRWKLFR</sequence>
<feature type="region of interest" description="Disordered" evidence="1">
    <location>
        <begin position="381"/>
        <end position="618"/>
    </location>
</feature>
<organism evidence="2 3">
    <name type="scientific">Wickerhamomyces pijperi</name>
    <name type="common">Yeast</name>
    <name type="synonym">Pichia pijperi</name>
    <dbReference type="NCBI Taxonomy" id="599730"/>
    <lineage>
        <taxon>Eukaryota</taxon>
        <taxon>Fungi</taxon>
        <taxon>Dikarya</taxon>
        <taxon>Ascomycota</taxon>
        <taxon>Saccharomycotina</taxon>
        <taxon>Saccharomycetes</taxon>
        <taxon>Phaffomycetales</taxon>
        <taxon>Wickerhamomycetaceae</taxon>
        <taxon>Wickerhamomyces</taxon>
    </lineage>
</organism>
<evidence type="ECO:0000256" key="1">
    <source>
        <dbReference type="SAM" id="MobiDB-lite"/>
    </source>
</evidence>
<feature type="compositionally biased region" description="Polar residues" evidence="1">
    <location>
        <begin position="516"/>
        <end position="528"/>
    </location>
</feature>
<comment type="caution">
    <text evidence="2">The sequence shown here is derived from an EMBL/GenBank/DDBJ whole genome shotgun (WGS) entry which is preliminary data.</text>
</comment>
<dbReference type="EMBL" id="JAEUBG010000269">
    <property type="protein sequence ID" value="KAH3688575.1"/>
    <property type="molecule type" value="Genomic_DNA"/>
</dbReference>
<feature type="region of interest" description="Disordered" evidence="1">
    <location>
        <begin position="667"/>
        <end position="706"/>
    </location>
</feature>
<name>A0A9P8QGB4_WICPI</name>
<protein>
    <submittedName>
        <fullName evidence="2">Uncharacterized protein</fullName>
    </submittedName>
</protein>
<gene>
    <name evidence="2" type="ORF">WICPIJ_000419</name>
</gene>
<feature type="region of interest" description="Disordered" evidence="1">
    <location>
        <begin position="771"/>
        <end position="823"/>
    </location>
</feature>
<keyword evidence="3" id="KW-1185">Reference proteome</keyword>
<feature type="compositionally biased region" description="Polar residues" evidence="1">
    <location>
        <begin position="381"/>
        <end position="413"/>
    </location>
</feature>
<feature type="compositionally biased region" description="Low complexity" evidence="1">
    <location>
        <begin position="919"/>
        <end position="929"/>
    </location>
</feature>
<feature type="compositionally biased region" description="Polar residues" evidence="1">
    <location>
        <begin position="600"/>
        <end position="614"/>
    </location>
</feature>
<dbReference type="Proteomes" id="UP000774326">
    <property type="component" value="Unassembled WGS sequence"/>
</dbReference>
<feature type="compositionally biased region" description="Polar residues" evidence="1">
    <location>
        <begin position="546"/>
        <end position="562"/>
    </location>
</feature>